<reference evidence="1" key="1">
    <citation type="submission" date="2022-12" db="EMBL/GenBank/DDBJ databases">
        <title>Genome of R. gnavus strain RSHDN_120.</title>
        <authorList>
            <person name="Abdugheni R."/>
        </authorList>
    </citation>
    <scope>NUCLEOTIDE SEQUENCE</scope>
    <source>
        <strain evidence="1">RSHDN_120</strain>
    </source>
</reference>
<dbReference type="RefSeq" id="WP_272583407.1">
    <property type="nucleotide sequence ID" value="NZ_JAPZEG010000002.1"/>
</dbReference>
<dbReference type="Proteomes" id="UP001149331">
    <property type="component" value="Unassembled WGS sequence"/>
</dbReference>
<accession>A0AAW6K0F8</accession>
<gene>
    <name evidence="1" type="ORF">O4N78_03665</name>
</gene>
<evidence type="ECO:0000313" key="2">
    <source>
        <dbReference type="Proteomes" id="UP001149331"/>
    </source>
</evidence>
<evidence type="ECO:0000313" key="1">
    <source>
        <dbReference type="EMBL" id="MDE1202680.1"/>
    </source>
</evidence>
<proteinExistence type="predicted"/>
<organism evidence="1 2">
    <name type="scientific">Mediterraneibacter gnavus</name>
    <name type="common">Ruminococcus gnavus</name>
    <dbReference type="NCBI Taxonomy" id="33038"/>
    <lineage>
        <taxon>Bacteria</taxon>
        <taxon>Bacillati</taxon>
        <taxon>Bacillota</taxon>
        <taxon>Clostridia</taxon>
        <taxon>Lachnospirales</taxon>
        <taxon>Lachnospiraceae</taxon>
        <taxon>Mediterraneibacter</taxon>
    </lineage>
</organism>
<name>A0AAW6K0F8_MEDGN</name>
<dbReference type="EMBL" id="JAPZEG010000002">
    <property type="protein sequence ID" value="MDE1202680.1"/>
    <property type="molecule type" value="Genomic_DNA"/>
</dbReference>
<protein>
    <submittedName>
        <fullName evidence="1">Uncharacterized protein</fullName>
    </submittedName>
</protein>
<sequence>MDVMKSYRNAERLAKEIIEMCTEKGITLKELQMLKTALPIAIDQKVEEYLSRERLS</sequence>
<dbReference type="AlphaFoldDB" id="A0AAW6K0F8"/>
<comment type="caution">
    <text evidence="1">The sequence shown here is derived from an EMBL/GenBank/DDBJ whole genome shotgun (WGS) entry which is preliminary data.</text>
</comment>